<dbReference type="Gene3D" id="3.40.50.1820">
    <property type="entry name" value="alpha/beta hydrolase"/>
    <property type="match status" value="1"/>
</dbReference>
<dbReference type="InterPro" id="IPR000073">
    <property type="entry name" value="AB_hydrolase_1"/>
</dbReference>
<dbReference type="Proteomes" id="UP001201985">
    <property type="component" value="Unassembled WGS sequence"/>
</dbReference>
<dbReference type="EMBL" id="JALBUU010000025">
    <property type="protein sequence ID" value="MCI0754958.1"/>
    <property type="molecule type" value="Genomic_DNA"/>
</dbReference>
<comment type="similarity">
    <text evidence="1">Belongs to the AB hydrolase superfamily.</text>
</comment>
<evidence type="ECO:0000256" key="1">
    <source>
        <dbReference type="ARBA" id="ARBA00008645"/>
    </source>
</evidence>
<name>A0ABS9W7F3_9PROT</name>
<dbReference type="RefSeq" id="WP_238384374.1">
    <property type="nucleotide sequence ID" value="NZ_JALBUU010000025.1"/>
</dbReference>
<proteinExistence type="inferred from homology"/>
<keyword evidence="3" id="KW-0378">Hydrolase</keyword>
<dbReference type="GO" id="GO:0016787">
    <property type="term" value="F:hydrolase activity"/>
    <property type="evidence" value="ECO:0007669"/>
    <property type="project" value="UniProtKB-KW"/>
</dbReference>
<evidence type="ECO:0000259" key="2">
    <source>
        <dbReference type="Pfam" id="PF12697"/>
    </source>
</evidence>
<accession>A0ABS9W7F3</accession>
<protein>
    <submittedName>
        <fullName evidence="3">Alpha/beta hydrolase</fullName>
    </submittedName>
</protein>
<evidence type="ECO:0000313" key="4">
    <source>
        <dbReference type="Proteomes" id="UP001201985"/>
    </source>
</evidence>
<dbReference type="PRINTS" id="PR00111">
    <property type="entry name" value="ABHYDROLASE"/>
</dbReference>
<comment type="caution">
    <text evidence="3">The sequence shown here is derived from an EMBL/GenBank/DDBJ whole genome shotgun (WGS) entry which is preliminary data.</text>
</comment>
<dbReference type="InterPro" id="IPR029058">
    <property type="entry name" value="AB_hydrolase_fold"/>
</dbReference>
<keyword evidence="4" id="KW-1185">Reference proteome</keyword>
<evidence type="ECO:0000313" key="3">
    <source>
        <dbReference type="EMBL" id="MCI0754958.1"/>
    </source>
</evidence>
<gene>
    <name evidence="3" type="ORF">MON41_14640</name>
</gene>
<dbReference type="SUPFAM" id="SSF53474">
    <property type="entry name" value="alpha/beta-Hydrolases"/>
    <property type="match status" value="1"/>
</dbReference>
<reference evidence="3 4" key="1">
    <citation type="submission" date="2022-03" db="EMBL/GenBank/DDBJ databases">
        <title>Complete genome analysis of Roseomonas KG 17.1 : a prolific producer of plant growth promoters.</title>
        <authorList>
            <person name="Saadouli I."/>
            <person name="Najjari A."/>
            <person name="Mosbah A."/>
            <person name="Ouzari H.I."/>
        </authorList>
    </citation>
    <scope>NUCLEOTIDE SEQUENCE [LARGE SCALE GENOMIC DNA]</scope>
    <source>
        <strain evidence="3 4">KG17-1</strain>
    </source>
</reference>
<organism evidence="3 4">
    <name type="scientific">Teichococcus vastitatis</name>
    <dbReference type="NCBI Taxonomy" id="2307076"/>
    <lineage>
        <taxon>Bacteria</taxon>
        <taxon>Pseudomonadati</taxon>
        <taxon>Pseudomonadota</taxon>
        <taxon>Alphaproteobacteria</taxon>
        <taxon>Acetobacterales</taxon>
        <taxon>Roseomonadaceae</taxon>
        <taxon>Roseomonas</taxon>
    </lineage>
</organism>
<sequence>MSSSIRAGADPVFECYNLRLAGTSGPTMLFAHGYGCDASMWRLVAPQFENRYRTALFDHVGSGRSRAPYDAHRYATLDGYADDVLTICRALGSEPVVFVGHSVSAMIGVLAAVREPERFSHLVLIGPSPRYIDDDGYVGGFTREDIDSLLALLDADQDGWARAMAPTIMGNPERPELAGELAESFCRVDPRVARHFARVTFTSDNRADLGRVRTPTLVIQSADDTIAPPAVGDYVHRHLAGSELVVLDTSGHCPHLSAPEETAAAIGTFLMDADDELA</sequence>
<dbReference type="PANTHER" id="PTHR43039">
    <property type="entry name" value="ESTERASE-RELATED"/>
    <property type="match status" value="1"/>
</dbReference>
<dbReference type="Pfam" id="PF12697">
    <property type="entry name" value="Abhydrolase_6"/>
    <property type="match status" value="1"/>
</dbReference>
<feature type="domain" description="AB hydrolase-1" evidence="2">
    <location>
        <begin position="29"/>
        <end position="265"/>
    </location>
</feature>